<dbReference type="GO" id="GO:0005776">
    <property type="term" value="C:autophagosome"/>
    <property type="evidence" value="ECO:0007669"/>
    <property type="project" value="TreeGrafter"/>
</dbReference>
<dbReference type="PROSITE" id="PS50913">
    <property type="entry name" value="GRIP"/>
    <property type="match status" value="1"/>
</dbReference>
<feature type="region of interest" description="Disordered" evidence="2">
    <location>
        <begin position="224"/>
        <end position="278"/>
    </location>
</feature>
<feature type="region of interest" description="Disordered" evidence="2">
    <location>
        <begin position="425"/>
        <end position="538"/>
    </location>
</feature>
<evidence type="ECO:0000259" key="3">
    <source>
        <dbReference type="PROSITE" id="PS50913"/>
    </source>
</evidence>
<dbReference type="Pfam" id="PF01465">
    <property type="entry name" value="GRIP"/>
    <property type="match status" value="1"/>
</dbReference>
<evidence type="ECO:0000256" key="1">
    <source>
        <dbReference type="SAM" id="Coils"/>
    </source>
</evidence>
<evidence type="ECO:0000256" key="2">
    <source>
        <dbReference type="SAM" id="MobiDB-lite"/>
    </source>
</evidence>
<dbReference type="Proteomes" id="UP001273209">
    <property type="component" value="Unassembled WGS sequence"/>
</dbReference>
<gene>
    <name evidence="4" type="ORF">Triagg1_6435</name>
</gene>
<evidence type="ECO:0000313" key="5">
    <source>
        <dbReference type="Proteomes" id="UP001273209"/>
    </source>
</evidence>
<dbReference type="InterPro" id="IPR000237">
    <property type="entry name" value="GRIP_dom"/>
</dbReference>
<proteinExistence type="predicted"/>
<dbReference type="GeneID" id="87920964"/>
<feature type="coiled-coil region" evidence="1">
    <location>
        <begin position="760"/>
        <end position="815"/>
    </location>
</feature>
<dbReference type="GO" id="GO:0005770">
    <property type="term" value="C:late endosome"/>
    <property type="evidence" value="ECO:0007669"/>
    <property type="project" value="TreeGrafter"/>
</dbReference>
<name>A0AAE1IB69_9HYPO</name>
<dbReference type="GO" id="GO:1901098">
    <property type="term" value="P:positive regulation of autophagosome maturation"/>
    <property type="evidence" value="ECO:0007669"/>
    <property type="project" value="TreeGrafter"/>
</dbReference>
<dbReference type="PANTHER" id="PTHR46753">
    <property type="entry name" value="FYVE AND COILED-COIL DOMAIN-CONTAINING PROTEIN 1"/>
    <property type="match status" value="1"/>
</dbReference>
<sequence>MLQRIKGAIDRSIAEEQARQQKALEASSSANRSASTSRRNDSASGKQARPKNPGSDAGDAATNPDPAIFEAAFVIDDSDEPSRAGTPKPAPPEKDATNGEATGHAEAVENPNANADAKDGPSRDGAAHATKPALTPELRQKLRKLEKLEATYPELLRSYRVAHRRATAIEPFEKALRENTPLATISDPEPLIEYLNQLKIKGDMVMDELKRVSLDKEDLQKMCQEMQDKNEKSEKKVKDLQDEVSALKAEKEQKAKKPQSDDTAKKESGGDGDFFSYDEEIPQLQAEIAAKNEEIDSLKAERDGLKAELSLIKQDNADLAERLEKSALQLSESRESSASEDSLQAQLEARKTEITSLADRCYKSEKQNKELEAQLETEKQQAASKAQEVEGVLAKSIKQASQLAEELSKTKAARTVSKNLIDQLSSQVDSLKKERTELQARADEVSKKVAEMTKAMEESAKQPSVPAPVPTEPASTLAPPTTGGGGNKKKKKKGRGGGGGGGATSPAPPASPSSSVAPGTPSAPDADQGPDTSALEAEITGLKEELAVKDKEIERLSKRRKAEDDLREEIETLQENLINIGQDHVEAKQRIKELEAEKAELKTEITALEKRMASAVSENEHEKLQALQNDYDSLKDKFATAQADIAAANQLAQSRFKDVADLRETLQLLQPEIKNLRKDSADLKIAKGELAAKAKELSDLDKRAKELEVHLASARQETGTRNSEIGVLKNRLAIEAEDKKKAEDAQRLSARDYRRSVADMVELSAKAEKAERAMQKAEDDLSKASARVKELEEEARELKREKAAAQEELDFKTKQFNAAQGLLSNMRDQHKEMLAQGREQQTQTRSLEEEVGEVRNLLQQRTQECETMRRLLADSEQKGEAKLRDMRTRLDNLTADQDQLNAEASSLMRKNLKQAADLKARVRELEAELKDLHAEKAELEERERSWRRRRDELESIELRTETESTELRNTISSLRSALDASELQLRDGEKIKANLRKEYESLQLLHDKLSKELKAAQTKATVAASGVGQSRSSSGVSTSRTSTDSTRTTAANELSDMDYLKTILLQFLQQKDGRLRTQLVPVLGKILKFDKDDEKKWMTAVQHIEVR</sequence>
<reference evidence="4" key="1">
    <citation type="submission" date="2023-11" db="EMBL/GenBank/DDBJ databases">
        <title>The genome sequences of three competitors of mushroom-forming fungi.</title>
        <authorList>
            <person name="Beijen E."/>
            <person name="Ohm R.A."/>
        </authorList>
    </citation>
    <scope>NUCLEOTIDE SEQUENCE</scope>
    <source>
        <strain evidence="4">CBS 100526</strain>
    </source>
</reference>
<dbReference type="AlphaFoldDB" id="A0AAE1IB69"/>
<dbReference type="SMART" id="SM00755">
    <property type="entry name" value="Grip"/>
    <property type="match status" value="1"/>
</dbReference>
<feature type="region of interest" description="Disordered" evidence="2">
    <location>
        <begin position="1"/>
        <end position="138"/>
    </location>
</feature>
<feature type="coiled-coil region" evidence="1">
    <location>
        <begin position="858"/>
        <end position="1019"/>
    </location>
</feature>
<feature type="compositionally biased region" description="Basic and acidic residues" evidence="2">
    <location>
        <begin position="248"/>
        <end position="269"/>
    </location>
</feature>
<feature type="region of interest" description="Disordered" evidence="2">
    <location>
        <begin position="328"/>
        <end position="347"/>
    </location>
</feature>
<feature type="domain" description="GRIP" evidence="3">
    <location>
        <begin position="1050"/>
        <end position="1100"/>
    </location>
</feature>
<evidence type="ECO:0000313" key="4">
    <source>
        <dbReference type="EMBL" id="KAK4071068.1"/>
    </source>
</evidence>
<dbReference type="GO" id="GO:0072383">
    <property type="term" value="P:plus-end-directed vesicle transport along microtubule"/>
    <property type="evidence" value="ECO:0007669"/>
    <property type="project" value="TreeGrafter"/>
</dbReference>
<organism evidence="4 5">
    <name type="scientific">Trichoderma aggressivum f. europaeum</name>
    <dbReference type="NCBI Taxonomy" id="173218"/>
    <lineage>
        <taxon>Eukaryota</taxon>
        <taxon>Fungi</taxon>
        <taxon>Dikarya</taxon>
        <taxon>Ascomycota</taxon>
        <taxon>Pezizomycotina</taxon>
        <taxon>Sordariomycetes</taxon>
        <taxon>Hypocreomycetidae</taxon>
        <taxon>Hypocreales</taxon>
        <taxon>Hypocreaceae</taxon>
        <taxon>Trichoderma</taxon>
    </lineage>
</organism>
<dbReference type="RefSeq" id="XP_062754688.1">
    <property type="nucleotide sequence ID" value="XM_062901059.1"/>
</dbReference>
<feature type="coiled-coil region" evidence="1">
    <location>
        <begin position="354"/>
        <end position="388"/>
    </location>
</feature>
<comment type="caution">
    <text evidence="4">The sequence shown here is derived from an EMBL/GenBank/DDBJ whole genome shotgun (WGS) entry which is preliminary data.</text>
</comment>
<feature type="compositionally biased region" description="Basic and acidic residues" evidence="2">
    <location>
        <begin position="7"/>
        <end position="19"/>
    </location>
</feature>
<dbReference type="EMBL" id="JAWRVG010000025">
    <property type="protein sequence ID" value="KAK4071068.1"/>
    <property type="molecule type" value="Genomic_DNA"/>
</dbReference>
<feature type="compositionally biased region" description="Basic and acidic residues" evidence="2">
    <location>
        <begin position="116"/>
        <end position="126"/>
    </location>
</feature>
<accession>A0AAE1IB69</accession>
<feature type="compositionally biased region" description="Low complexity" evidence="2">
    <location>
        <begin position="512"/>
        <end position="524"/>
    </location>
</feature>
<dbReference type="PANTHER" id="PTHR46753:SF2">
    <property type="entry name" value="FYVE AND COILED-COIL DOMAIN-CONTAINING PROTEIN 1"/>
    <property type="match status" value="1"/>
</dbReference>
<feature type="coiled-coil region" evidence="1">
    <location>
        <begin position="281"/>
        <end position="322"/>
    </location>
</feature>
<keyword evidence="1" id="KW-0175">Coiled coil</keyword>
<protein>
    <recommendedName>
        <fullName evidence="3">GRIP domain-containing protein</fullName>
    </recommendedName>
</protein>
<feature type="compositionally biased region" description="Low complexity" evidence="2">
    <location>
        <begin position="26"/>
        <end position="37"/>
    </location>
</feature>
<keyword evidence="5" id="KW-1185">Reference proteome</keyword>
<feature type="compositionally biased region" description="Basic and acidic residues" evidence="2">
    <location>
        <begin position="430"/>
        <end position="460"/>
    </location>
</feature>
<feature type="compositionally biased region" description="Basic and acidic residues" evidence="2">
    <location>
        <begin position="224"/>
        <end position="241"/>
    </location>
</feature>
<feature type="coiled-coil region" evidence="1">
    <location>
        <begin position="539"/>
        <end position="717"/>
    </location>
</feature>
<feature type="region of interest" description="Disordered" evidence="2">
    <location>
        <begin position="1022"/>
        <end position="1050"/>
    </location>
</feature>